<feature type="transmembrane region" description="Helical" evidence="8">
    <location>
        <begin position="158"/>
        <end position="189"/>
    </location>
</feature>
<name>A0ABN1I1M6_9SPHN</name>
<keyword evidence="6 8" id="KW-1133">Transmembrane helix</keyword>
<accession>A0ABN1I1M6</accession>
<evidence type="ECO:0000256" key="4">
    <source>
        <dbReference type="ARBA" id="ARBA00022679"/>
    </source>
</evidence>
<feature type="transmembrane region" description="Helical" evidence="8">
    <location>
        <begin position="63"/>
        <end position="85"/>
    </location>
</feature>
<comment type="caution">
    <text evidence="10">The sequence shown here is derived from an EMBL/GenBank/DDBJ whole genome shotgun (WGS) entry which is preliminary data.</text>
</comment>
<keyword evidence="5 8" id="KW-0812">Transmembrane</keyword>
<keyword evidence="3" id="KW-0328">Glycosyltransferase</keyword>
<feature type="domain" description="Glycosyltransferase RgtA/B/C/D-like" evidence="9">
    <location>
        <begin position="77"/>
        <end position="212"/>
    </location>
</feature>
<feature type="transmembrane region" description="Helical" evidence="8">
    <location>
        <begin position="105"/>
        <end position="121"/>
    </location>
</feature>
<keyword evidence="2" id="KW-1003">Cell membrane</keyword>
<feature type="transmembrane region" description="Helical" evidence="8">
    <location>
        <begin position="255"/>
        <end position="276"/>
    </location>
</feature>
<comment type="subcellular location">
    <subcellularLocation>
        <location evidence="1">Cell membrane</location>
        <topology evidence="1">Multi-pass membrane protein</topology>
    </subcellularLocation>
</comment>
<dbReference type="InterPro" id="IPR038731">
    <property type="entry name" value="RgtA/B/C-like"/>
</dbReference>
<dbReference type="EMBL" id="BAAAES010000026">
    <property type="protein sequence ID" value="GAA0679293.1"/>
    <property type="molecule type" value="Genomic_DNA"/>
</dbReference>
<dbReference type="PANTHER" id="PTHR33908">
    <property type="entry name" value="MANNOSYLTRANSFERASE YKCB-RELATED"/>
    <property type="match status" value="1"/>
</dbReference>
<protein>
    <recommendedName>
        <fullName evidence="9">Glycosyltransferase RgtA/B/C/D-like domain-containing protein</fullName>
    </recommendedName>
</protein>
<keyword evidence="11" id="KW-1185">Reference proteome</keyword>
<evidence type="ECO:0000256" key="2">
    <source>
        <dbReference type="ARBA" id="ARBA00022475"/>
    </source>
</evidence>
<sequence length="487" mass="52432">MPALTNPRLRLPILLLVAIAARWLTFGNPLVHVDEEFYFVTGSRMWQGALPFVDIWDRKPVGLFLLYAIPGALGFPAGIWAYQLLALASTVATAWLIARLAERSGFGRGATAAALAYILWLDLLGGQGGQTPVFYNLLTIAAALLLLASAASPRRRSLGLLAMALVGIGLQIKTSLVFEGIAFGLWLLADDWRLVRRPGSFVGYGIALVAVALLPTAAAAGYYLSVGHWDAFVYANLVSIFQRVPDPAGLLVGNIARLALIVSPVVALAMVALIRAAATEAHRRERRFVALWLAVAIGSVAVFRPWFDHYALPILLPGCAAAAGVLGRATWQRRYTPAMLLTAALAGQIVLAFQHRGRGDARELAALTQAVGTRAVGAQAVGRDPGCLYVYSGTTMLYASTGRCILSRYLIPAHLIRAREAGATGVDQDGEIRRILAAHPAVVVIRPPYKGERPAAHRLVMAAMARDYRLAATLPMGNEAIRIYHRR</sequence>
<reference evidence="10 11" key="1">
    <citation type="journal article" date="2019" name="Int. J. Syst. Evol. Microbiol.">
        <title>The Global Catalogue of Microorganisms (GCM) 10K type strain sequencing project: providing services to taxonomists for standard genome sequencing and annotation.</title>
        <authorList>
            <consortium name="The Broad Institute Genomics Platform"/>
            <consortium name="The Broad Institute Genome Sequencing Center for Infectious Disease"/>
            <person name="Wu L."/>
            <person name="Ma J."/>
        </authorList>
    </citation>
    <scope>NUCLEOTIDE SEQUENCE [LARGE SCALE GENOMIC DNA]</scope>
    <source>
        <strain evidence="10 11">JCM 14603</strain>
    </source>
</reference>
<keyword evidence="7 8" id="KW-0472">Membrane</keyword>
<evidence type="ECO:0000313" key="10">
    <source>
        <dbReference type="EMBL" id="GAA0679293.1"/>
    </source>
</evidence>
<evidence type="ECO:0000256" key="7">
    <source>
        <dbReference type="ARBA" id="ARBA00023136"/>
    </source>
</evidence>
<evidence type="ECO:0000313" key="11">
    <source>
        <dbReference type="Proteomes" id="UP001500238"/>
    </source>
</evidence>
<evidence type="ECO:0000259" key="9">
    <source>
        <dbReference type="Pfam" id="PF13231"/>
    </source>
</evidence>
<keyword evidence="4" id="KW-0808">Transferase</keyword>
<dbReference type="Pfam" id="PF13231">
    <property type="entry name" value="PMT_2"/>
    <property type="match status" value="1"/>
</dbReference>
<evidence type="ECO:0000256" key="3">
    <source>
        <dbReference type="ARBA" id="ARBA00022676"/>
    </source>
</evidence>
<dbReference type="Proteomes" id="UP001500238">
    <property type="component" value="Unassembled WGS sequence"/>
</dbReference>
<feature type="transmembrane region" description="Helical" evidence="8">
    <location>
        <begin position="288"/>
        <end position="307"/>
    </location>
</feature>
<feature type="transmembrane region" description="Helical" evidence="8">
    <location>
        <begin position="201"/>
        <end position="224"/>
    </location>
</feature>
<feature type="transmembrane region" description="Helical" evidence="8">
    <location>
        <begin position="133"/>
        <end position="152"/>
    </location>
</feature>
<evidence type="ECO:0000256" key="1">
    <source>
        <dbReference type="ARBA" id="ARBA00004651"/>
    </source>
</evidence>
<proteinExistence type="predicted"/>
<gene>
    <name evidence="10" type="ORF">GCM10009102_34890</name>
</gene>
<evidence type="ECO:0000256" key="5">
    <source>
        <dbReference type="ARBA" id="ARBA00022692"/>
    </source>
</evidence>
<dbReference type="InterPro" id="IPR050297">
    <property type="entry name" value="LipidA_mod_glycosyltrf_83"/>
</dbReference>
<organism evidence="10 11">
    <name type="scientific">Sphingomonas insulae</name>
    <dbReference type="NCBI Taxonomy" id="424800"/>
    <lineage>
        <taxon>Bacteria</taxon>
        <taxon>Pseudomonadati</taxon>
        <taxon>Pseudomonadota</taxon>
        <taxon>Alphaproteobacteria</taxon>
        <taxon>Sphingomonadales</taxon>
        <taxon>Sphingomonadaceae</taxon>
        <taxon>Sphingomonas</taxon>
    </lineage>
</organism>
<dbReference type="RefSeq" id="WP_163957095.1">
    <property type="nucleotide sequence ID" value="NZ_BAAAES010000026.1"/>
</dbReference>
<evidence type="ECO:0000256" key="6">
    <source>
        <dbReference type="ARBA" id="ARBA00022989"/>
    </source>
</evidence>
<evidence type="ECO:0000256" key="8">
    <source>
        <dbReference type="SAM" id="Phobius"/>
    </source>
</evidence>
<dbReference type="PANTHER" id="PTHR33908:SF11">
    <property type="entry name" value="MEMBRANE PROTEIN"/>
    <property type="match status" value="1"/>
</dbReference>